<dbReference type="InterPro" id="IPR020598">
    <property type="entry name" value="rRNA_Ade_methylase_Trfase_N"/>
</dbReference>
<dbReference type="SUPFAM" id="SSF53335">
    <property type="entry name" value="S-adenosyl-L-methionine-dependent methyltransferases"/>
    <property type="match status" value="1"/>
</dbReference>
<dbReference type="AlphaFoldDB" id="A0A1I5LJN7"/>
<dbReference type="PANTHER" id="PTHR11727">
    <property type="entry name" value="DIMETHYLADENOSINE TRANSFERASE"/>
    <property type="match status" value="1"/>
</dbReference>
<dbReference type="RefSeq" id="WP_092910462.1">
    <property type="nucleotide sequence ID" value="NZ_FOXB01000003.1"/>
</dbReference>
<feature type="binding site" evidence="7 8">
    <location>
        <position position="21"/>
    </location>
    <ligand>
        <name>S-adenosyl-L-methionine</name>
        <dbReference type="ChEBI" id="CHEBI:59789"/>
    </ligand>
</feature>
<evidence type="ECO:0000256" key="5">
    <source>
        <dbReference type="ARBA" id="ARBA00022691"/>
    </source>
</evidence>
<keyword evidence="3 7" id="KW-0489">Methyltransferase</keyword>
<comment type="subcellular location">
    <subcellularLocation>
        <location evidence="7">Cytoplasm</location>
    </subcellularLocation>
</comment>
<evidence type="ECO:0000256" key="2">
    <source>
        <dbReference type="ARBA" id="ARBA00022552"/>
    </source>
</evidence>
<dbReference type="PROSITE" id="PS01131">
    <property type="entry name" value="RRNA_A_DIMETH"/>
    <property type="match status" value="1"/>
</dbReference>
<feature type="binding site" evidence="7 8">
    <location>
        <position position="115"/>
    </location>
    <ligand>
        <name>S-adenosyl-L-methionine</name>
        <dbReference type="ChEBI" id="CHEBI:59789"/>
    </ligand>
</feature>
<evidence type="ECO:0000313" key="11">
    <source>
        <dbReference type="Proteomes" id="UP000199227"/>
    </source>
</evidence>
<dbReference type="GO" id="GO:0005829">
    <property type="term" value="C:cytosol"/>
    <property type="evidence" value="ECO:0007669"/>
    <property type="project" value="TreeGrafter"/>
</dbReference>
<dbReference type="PROSITE" id="PS51689">
    <property type="entry name" value="SAM_RNA_A_N6_MT"/>
    <property type="match status" value="1"/>
</dbReference>
<evidence type="ECO:0000256" key="3">
    <source>
        <dbReference type="ARBA" id="ARBA00022603"/>
    </source>
</evidence>
<dbReference type="SMART" id="SM00650">
    <property type="entry name" value="rADc"/>
    <property type="match status" value="1"/>
</dbReference>
<keyword evidence="6 7" id="KW-0694">RNA-binding</keyword>
<dbReference type="OrthoDB" id="9814755at2"/>
<dbReference type="InterPro" id="IPR023165">
    <property type="entry name" value="rRNA_Ade_diMease-like_C"/>
</dbReference>
<comment type="function">
    <text evidence="7">Specifically dimethylates two adjacent adenosines (A1518 and A1519) in the loop of a conserved hairpin near the 3'-end of 16S rRNA in the 30S particle. May play a critical role in biogenesis of 30S subunits.</text>
</comment>
<evidence type="ECO:0000256" key="8">
    <source>
        <dbReference type="PROSITE-ProRule" id="PRU01026"/>
    </source>
</evidence>
<comment type="similarity">
    <text evidence="7">Belongs to the class I-like SAM-binding methyltransferase superfamily. rRNA adenine N(6)-methyltransferase family. RsmA subfamily.</text>
</comment>
<keyword evidence="4 7" id="KW-0808">Transferase</keyword>
<proteinExistence type="inferred from homology"/>
<keyword evidence="1 7" id="KW-0963">Cytoplasm</keyword>
<dbReference type="EMBL" id="FOXB01000003">
    <property type="protein sequence ID" value="SFO97405.1"/>
    <property type="molecule type" value="Genomic_DNA"/>
</dbReference>
<dbReference type="CDD" id="cd02440">
    <property type="entry name" value="AdoMet_MTases"/>
    <property type="match status" value="1"/>
</dbReference>
<organism evidence="10 11">
    <name type="scientific">Hydrogenimonas thermophila</name>
    <dbReference type="NCBI Taxonomy" id="223786"/>
    <lineage>
        <taxon>Bacteria</taxon>
        <taxon>Pseudomonadati</taxon>
        <taxon>Campylobacterota</taxon>
        <taxon>Epsilonproteobacteria</taxon>
        <taxon>Campylobacterales</taxon>
        <taxon>Hydrogenimonadaceae</taxon>
        <taxon>Hydrogenimonas</taxon>
    </lineage>
</organism>
<feature type="binding site" evidence="7 8">
    <location>
        <position position="47"/>
    </location>
    <ligand>
        <name>S-adenosyl-L-methionine</name>
        <dbReference type="ChEBI" id="CHEBI:59789"/>
    </ligand>
</feature>
<keyword evidence="2 7" id="KW-0698">rRNA processing</keyword>
<dbReference type="InterPro" id="IPR020596">
    <property type="entry name" value="rRNA_Ade_Mease_Trfase_CS"/>
</dbReference>
<dbReference type="STRING" id="223786.SAMN05216234_10359"/>
<sequence length="276" mass="30990">MINRNAHIDSEKIAKKKFGQNFLKDETVLHQIIESMPNDDKPIVEIGPGLGDLTRYLVEIKDVTAYEVDKDLCEHLRKRFKVAIENGRLTLRCTDVLIHWDQESLGDQPYHMVANLPYYIATNIILRALKDHNCQSLLVMVQKEVAEKFSAQPGQKSFSALAVLAQSTGEVQLCFDVPPEAFVPAPKVVSSVLRIVKKKTFSDPAFEIFLKTAFAQPRKTLAKNLSSAFCKKDVVAALDSLDLGSSVRPHEVETSLYHHLYKILKGDIDGREEKSG</sequence>
<evidence type="ECO:0000256" key="4">
    <source>
        <dbReference type="ARBA" id="ARBA00022679"/>
    </source>
</evidence>
<dbReference type="GO" id="GO:0052908">
    <property type="term" value="F:16S rRNA (adenine(1518)-N(6)/adenine(1519)-N(6))-dimethyltransferase activity"/>
    <property type="evidence" value="ECO:0007669"/>
    <property type="project" value="UniProtKB-EC"/>
</dbReference>
<dbReference type="Pfam" id="PF00398">
    <property type="entry name" value="RrnaAD"/>
    <property type="match status" value="1"/>
</dbReference>
<gene>
    <name evidence="7" type="primary">rsmA</name>
    <name evidence="7" type="synonym">ksgA</name>
    <name evidence="10" type="ORF">SAMN05216234_10359</name>
</gene>
<dbReference type="Proteomes" id="UP000199227">
    <property type="component" value="Unassembled WGS sequence"/>
</dbReference>
<dbReference type="InterPro" id="IPR001737">
    <property type="entry name" value="KsgA/Erm"/>
</dbReference>
<protein>
    <recommendedName>
        <fullName evidence="7">Ribosomal RNA small subunit methyltransferase A</fullName>
        <ecNumber evidence="7">2.1.1.182</ecNumber>
    </recommendedName>
    <alternativeName>
        <fullName evidence="7">16S rRNA (adenine(1518)-N(6)/adenine(1519)-N(6))-dimethyltransferase</fullName>
    </alternativeName>
    <alternativeName>
        <fullName evidence="7">16S rRNA dimethyladenosine transferase</fullName>
    </alternativeName>
    <alternativeName>
        <fullName evidence="7">16S rRNA dimethylase</fullName>
    </alternativeName>
    <alternativeName>
        <fullName evidence="7">S-adenosylmethionine-6-N', N'-adenosyl(rRNA) dimethyltransferase</fullName>
    </alternativeName>
</protein>
<dbReference type="InterPro" id="IPR011530">
    <property type="entry name" value="rRNA_adenine_dimethylase"/>
</dbReference>
<dbReference type="GO" id="GO:0003723">
    <property type="term" value="F:RNA binding"/>
    <property type="evidence" value="ECO:0007669"/>
    <property type="project" value="UniProtKB-UniRule"/>
</dbReference>
<dbReference type="Gene3D" id="3.40.50.150">
    <property type="entry name" value="Vaccinia Virus protein VP39"/>
    <property type="match status" value="1"/>
</dbReference>
<evidence type="ECO:0000256" key="1">
    <source>
        <dbReference type="ARBA" id="ARBA00022490"/>
    </source>
</evidence>
<accession>A0A1I5LJN7</accession>
<dbReference type="NCBIfam" id="TIGR00755">
    <property type="entry name" value="ksgA"/>
    <property type="match status" value="1"/>
</dbReference>
<evidence type="ECO:0000259" key="9">
    <source>
        <dbReference type="SMART" id="SM00650"/>
    </source>
</evidence>
<feature type="binding site" evidence="7 8">
    <location>
        <position position="95"/>
    </location>
    <ligand>
        <name>S-adenosyl-L-methionine</name>
        <dbReference type="ChEBI" id="CHEBI:59789"/>
    </ligand>
</feature>
<dbReference type="Gene3D" id="1.10.8.100">
    <property type="entry name" value="Ribosomal RNA adenine dimethylase-like, domain 2"/>
    <property type="match status" value="1"/>
</dbReference>
<dbReference type="HAMAP" id="MF_00607">
    <property type="entry name" value="16SrRNA_methyltr_A"/>
    <property type="match status" value="1"/>
</dbReference>
<dbReference type="EC" id="2.1.1.182" evidence="7"/>
<feature type="domain" description="Ribosomal RNA adenine methylase transferase N-terminal" evidence="9">
    <location>
        <begin position="28"/>
        <end position="199"/>
    </location>
</feature>
<feature type="binding site" evidence="7 8">
    <location>
        <position position="23"/>
    </location>
    <ligand>
        <name>S-adenosyl-L-methionine</name>
        <dbReference type="ChEBI" id="CHEBI:59789"/>
    </ligand>
</feature>
<name>A0A1I5LJN7_9BACT</name>
<feature type="binding site" evidence="7 8">
    <location>
        <position position="67"/>
    </location>
    <ligand>
        <name>S-adenosyl-L-methionine</name>
        <dbReference type="ChEBI" id="CHEBI:59789"/>
    </ligand>
</feature>
<comment type="catalytic activity">
    <reaction evidence="7">
        <text>adenosine(1518)/adenosine(1519) in 16S rRNA + 4 S-adenosyl-L-methionine = N(6)-dimethyladenosine(1518)/N(6)-dimethyladenosine(1519) in 16S rRNA + 4 S-adenosyl-L-homocysteine + 4 H(+)</text>
        <dbReference type="Rhea" id="RHEA:19609"/>
        <dbReference type="Rhea" id="RHEA-COMP:10232"/>
        <dbReference type="Rhea" id="RHEA-COMP:10233"/>
        <dbReference type="ChEBI" id="CHEBI:15378"/>
        <dbReference type="ChEBI" id="CHEBI:57856"/>
        <dbReference type="ChEBI" id="CHEBI:59789"/>
        <dbReference type="ChEBI" id="CHEBI:74411"/>
        <dbReference type="ChEBI" id="CHEBI:74493"/>
        <dbReference type="EC" id="2.1.1.182"/>
    </reaction>
</comment>
<evidence type="ECO:0000256" key="7">
    <source>
        <dbReference type="HAMAP-Rule" id="MF_00607"/>
    </source>
</evidence>
<reference evidence="10 11" key="1">
    <citation type="submission" date="2016-10" db="EMBL/GenBank/DDBJ databases">
        <authorList>
            <person name="de Groot N.N."/>
        </authorList>
    </citation>
    <scope>NUCLEOTIDE SEQUENCE [LARGE SCALE GENOMIC DNA]</scope>
    <source>
        <strain evidence="10 11">EP1-55-1</strain>
    </source>
</reference>
<keyword evidence="11" id="KW-1185">Reference proteome</keyword>
<keyword evidence="5 7" id="KW-0949">S-adenosyl-L-methionine</keyword>
<evidence type="ECO:0000256" key="6">
    <source>
        <dbReference type="ARBA" id="ARBA00022884"/>
    </source>
</evidence>
<dbReference type="PANTHER" id="PTHR11727:SF7">
    <property type="entry name" value="DIMETHYLADENOSINE TRANSFERASE-RELATED"/>
    <property type="match status" value="1"/>
</dbReference>
<dbReference type="InterPro" id="IPR029063">
    <property type="entry name" value="SAM-dependent_MTases_sf"/>
</dbReference>
<evidence type="ECO:0000313" key="10">
    <source>
        <dbReference type="EMBL" id="SFO97405.1"/>
    </source>
</evidence>